<reference evidence="3 4" key="1">
    <citation type="submission" date="2021-11" db="EMBL/GenBank/DDBJ databases">
        <authorList>
            <person name="Depoorter E."/>
        </authorList>
    </citation>
    <scope>NUCLEOTIDE SEQUENCE [LARGE SCALE GENOMIC DNA]</scope>
    <source>
        <strain evidence="3 4">LMG 24286</strain>
    </source>
</reference>
<dbReference type="EC" id="4.2.1.2" evidence="3"/>
<accession>A0ABM8ZAM3</accession>
<dbReference type="Proteomes" id="UP000789719">
    <property type="component" value="Unassembled WGS sequence"/>
</dbReference>
<dbReference type="InterPro" id="IPR022761">
    <property type="entry name" value="Fumarate_lyase_N"/>
</dbReference>
<dbReference type="InterPro" id="IPR005677">
    <property type="entry name" value="Fum_hydII"/>
</dbReference>
<proteinExistence type="predicted"/>
<sequence>MLLTNTAEEPVSPIHASTHLLNPLAMTGPTIPVQVIRALLHTKSAAARCNIDARVLDPNIGALIIQACSQLLTQDDYAIAKLFPIHIYQADADLAVNTRVNQLITATCTQIDPFIAVKAPDIDLCQVSAAIFPTVTNVVAAAATKHLINQLRQLLSTLRFTQGKLATTPALQHIAPEHRALKLNTWLKTIENDFQSINTAYPQLLELPINHTPLPDQRDTPDDFEHNLAQNISLAYEITFTAGNKFFNKPNHLGLADVHNTIHLMVTDLRTIINEIIATGNGSVPDELAVTAVKIMGNDASIAMAVAQPHHTATALKPVIVTNFLESAALLSGLVNQLQTNIE</sequence>
<dbReference type="InterPro" id="IPR008948">
    <property type="entry name" value="L-Aspartase-like"/>
</dbReference>
<dbReference type="InterPro" id="IPR024083">
    <property type="entry name" value="Fumarase/histidase_N"/>
</dbReference>
<dbReference type="Pfam" id="PF00206">
    <property type="entry name" value="Lyase_1"/>
    <property type="match status" value="1"/>
</dbReference>
<dbReference type="Gene3D" id="1.10.275.10">
    <property type="entry name" value="Fumarase/aspartase (N-terminal domain)"/>
    <property type="match status" value="1"/>
</dbReference>
<dbReference type="GO" id="GO:0004333">
    <property type="term" value="F:fumarate hydratase activity"/>
    <property type="evidence" value="ECO:0007669"/>
    <property type="project" value="UniProtKB-EC"/>
</dbReference>
<protein>
    <submittedName>
        <fullName evidence="3">Fumarate hydratase class II</fullName>
        <ecNumber evidence="3">4.2.1.2</ecNumber>
    </submittedName>
</protein>
<organism evidence="3 4">
    <name type="scientific">Periweissella ghanensis</name>
    <dbReference type="NCBI Taxonomy" id="467997"/>
    <lineage>
        <taxon>Bacteria</taxon>
        <taxon>Bacillati</taxon>
        <taxon>Bacillota</taxon>
        <taxon>Bacilli</taxon>
        <taxon>Lactobacillales</taxon>
        <taxon>Lactobacillaceae</taxon>
        <taxon>Periweissella</taxon>
    </lineage>
</organism>
<dbReference type="PANTHER" id="PTHR11444">
    <property type="entry name" value="ASPARTATEAMMONIA/ARGININOSUCCINATE/ADENYLOSUCCINATE LYASE"/>
    <property type="match status" value="1"/>
</dbReference>
<evidence type="ECO:0000259" key="2">
    <source>
        <dbReference type="Pfam" id="PF00206"/>
    </source>
</evidence>
<dbReference type="Gene3D" id="1.20.200.10">
    <property type="entry name" value="Fumarase/aspartase (Central domain)"/>
    <property type="match status" value="1"/>
</dbReference>
<dbReference type="RefSeq" id="WP_230097905.1">
    <property type="nucleotide sequence ID" value="NZ_CAKKNT010000001.1"/>
</dbReference>
<evidence type="ECO:0000256" key="1">
    <source>
        <dbReference type="ARBA" id="ARBA00023239"/>
    </source>
</evidence>
<dbReference type="EMBL" id="CAKKNT010000001">
    <property type="protein sequence ID" value="CAH0417781.1"/>
    <property type="molecule type" value="Genomic_DNA"/>
</dbReference>
<name>A0ABM8ZAM3_9LACO</name>
<keyword evidence="1 3" id="KW-0456">Lyase</keyword>
<evidence type="ECO:0000313" key="4">
    <source>
        <dbReference type="Proteomes" id="UP000789719"/>
    </source>
</evidence>
<gene>
    <name evidence="3" type="primary">fumC_1</name>
    <name evidence="3" type="ORF">WGH24286_00194</name>
</gene>
<feature type="domain" description="Fumarate lyase N-terminal" evidence="2">
    <location>
        <begin position="33"/>
        <end position="281"/>
    </location>
</feature>
<keyword evidence="4" id="KW-1185">Reference proteome</keyword>
<dbReference type="SUPFAM" id="SSF48557">
    <property type="entry name" value="L-aspartase-like"/>
    <property type="match status" value="1"/>
</dbReference>
<evidence type="ECO:0000313" key="3">
    <source>
        <dbReference type="EMBL" id="CAH0417781.1"/>
    </source>
</evidence>
<comment type="caution">
    <text evidence="3">The sequence shown here is derived from an EMBL/GenBank/DDBJ whole genome shotgun (WGS) entry which is preliminary data.</text>
</comment>